<dbReference type="InterPro" id="IPR000568">
    <property type="entry name" value="ATP_synth_F0_asu"/>
</dbReference>
<evidence type="ECO:0000256" key="12">
    <source>
        <dbReference type="SAM" id="Phobius"/>
    </source>
</evidence>
<protein>
    <recommendedName>
        <fullName evidence="11">ATP synthase subunit a</fullName>
    </recommendedName>
</protein>
<dbReference type="AlphaFoldDB" id="E2RUT5"/>
<dbReference type="SUPFAM" id="SSF81336">
    <property type="entry name" value="F1F0 ATP synthase subunit A"/>
    <property type="match status" value="1"/>
</dbReference>
<evidence type="ECO:0000256" key="1">
    <source>
        <dbReference type="ARBA" id="ARBA00004141"/>
    </source>
</evidence>
<dbReference type="PANTHER" id="PTHR11410">
    <property type="entry name" value="ATP SYNTHASE SUBUNIT A"/>
    <property type="match status" value="1"/>
</dbReference>
<sequence length="224" mass="25421">MTNLFSIFDPSTSLLSFKLNWTASLISLMIVPTTFWTMNNRYKMMIMMPLMMLNKEFKMLMNMNYNKGTTLLFTSLFMMIMINNTLGLFPHIFTSTSHMVMTLSLSMPIWLSFMMFGWIKNTESMFTHLLPTGTPSVLMPFMVCIETISNMIRPGTLAVRLAANMIAGHLIMTLLGNTTLTTSTIMLPVMITIQMMLMMLETAVAIIQGYVFAVLTTLYASEVN</sequence>
<evidence type="ECO:0000256" key="11">
    <source>
        <dbReference type="RuleBase" id="RU004450"/>
    </source>
</evidence>
<keyword evidence="7 12" id="KW-1133">Transmembrane helix</keyword>
<dbReference type="Gene3D" id="1.20.120.220">
    <property type="entry name" value="ATP synthase, F0 complex, subunit A"/>
    <property type="match status" value="1"/>
</dbReference>
<keyword evidence="13" id="KW-0496">Mitochondrion</keyword>
<geneLocation type="mitochondrion" evidence="13"/>
<dbReference type="PROSITE" id="PS00449">
    <property type="entry name" value="ATPASE_A"/>
    <property type="match status" value="1"/>
</dbReference>
<comment type="similarity">
    <text evidence="2">Belongs to the ATPase A chain family.</text>
</comment>
<feature type="transmembrane region" description="Helical" evidence="12">
    <location>
        <begin position="99"/>
        <end position="119"/>
    </location>
</feature>
<gene>
    <name evidence="13" type="primary">ATP6</name>
</gene>
<keyword evidence="3" id="KW-0813">Transport</keyword>
<keyword evidence="4" id="KW-0138">CF(0)</keyword>
<keyword evidence="9 12" id="KW-0472">Membrane</keyword>
<dbReference type="Pfam" id="PF00119">
    <property type="entry name" value="ATP-synt_A"/>
    <property type="match status" value="1"/>
</dbReference>
<dbReference type="GO" id="GO:0005743">
    <property type="term" value="C:mitochondrial inner membrane"/>
    <property type="evidence" value="ECO:0007669"/>
    <property type="project" value="UniProtKB-SubCell"/>
</dbReference>
<evidence type="ECO:0000256" key="10">
    <source>
        <dbReference type="ARBA" id="ARBA00023310"/>
    </source>
</evidence>
<dbReference type="GO" id="GO:0046933">
    <property type="term" value="F:proton-transporting ATP synthase activity, rotational mechanism"/>
    <property type="evidence" value="ECO:0007669"/>
    <property type="project" value="TreeGrafter"/>
</dbReference>
<evidence type="ECO:0000256" key="6">
    <source>
        <dbReference type="ARBA" id="ARBA00022781"/>
    </source>
</evidence>
<dbReference type="InterPro" id="IPR045083">
    <property type="entry name" value="ATP_synth_F0_asu_bact/mt"/>
</dbReference>
<evidence type="ECO:0000256" key="5">
    <source>
        <dbReference type="ARBA" id="ARBA00022692"/>
    </source>
</evidence>
<reference evidence="13" key="1">
    <citation type="journal article" date="2011" name="Mol. Phylogenet. Evol.">
        <title>Exploring the molecular phylogeny of phasmids with whole mitochondrial genome sequences.</title>
        <authorList>
            <person name="Komoto N."/>
            <person name="Yukuhiro K."/>
            <person name="Ueda K."/>
            <person name="Tomita S."/>
        </authorList>
    </citation>
    <scope>NUCLEOTIDE SEQUENCE</scope>
</reference>
<accession>E2RUT5</accession>
<evidence type="ECO:0000256" key="4">
    <source>
        <dbReference type="ARBA" id="ARBA00022547"/>
    </source>
</evidence>
<evidence type="ECO:0000313" key="13">
    <source>
        <dbReference type="EMBL" id="BAJ24469.1"/>
    </source>
</evidence>
<dbReference type="PANTHER" id="PTHR11410:SF0">
    <property type="entry name" value="ATP SYNTHASE SUBUNIT A"/>
    <property type="match status" value="1"/>
</dbReference>
<feature type="transmembrane region" description="Helical" evidence="12">
    <location>
        <begin position="195"/>
        <end position="220"/>
    </location>
</feature>
<comment type="subcellular location">
    <subcellularLocation>
        <location evidence="1">Membrane</location>
        <topology evidence="1">Multi-pass membrane protein</topology>
    </subcellularLocation>
    <subcellularLocation>
        <location evidence="11">Mitochondrion inner membrane</location>
        <topology evidence="11">Multi-pass membrane protein</topology>
    </subcellularLocation>
</comment>
<dbReference type="CDD" id="cd00310">
    <property type="entry name" value="ATP-synt_Fo_a_6"/>
    <property type="match status" value="1"/>
</dbReference>
<evidence type="ECO:0000256" key="7">
    <source>
        <dbReference type="ARBA" id="ARBA00022989"/>
    </source>
</evidence>
<evidence type="ECO:0000256" key="2">
    <source>
        <dbReference type="ARBA" id="ARBA00006810"/>
    </source>
</evidence>
<dbReference type="InterPro" id="IPR035908">
    <property type="entry name" value="F0_ATP_A_sf"/>
</dbReference>
<dbReference type="NCBIfam" id="TIGR01131">
    <property type="entry name" value="ATP_synt_6_or_A"/>
    <property type="match status" value="1"/>
</dbReference>
<feature type="transmembrane region" description="Helical" evidence="12">
    <location>
        <begin position="20"/>
        <end position="38"/>
    </location>
</feature>
<name>E2RUT5_9NEOP</name>
<dbReference type="GO" id="GO:0045259">
    <property type="term" value="C:proton-transporting ATP synthase complex"/>
    <property type="evidence" value="ECO:0007669"/>
    <property type="project" value="UniProtKB-KW"/>
</dbReference>
<dbReference type="EMBL" id="AB477462">
    <property type="protein sequence ID" value="BAJ24469.1"/>
    <property type="molecule type" value="Genomic_DNA"/>
</dbReference>
<keyword evidence="10" id="KW-0066">ATP synthesis</keyword>
<keyword evidence="6" id="KW-0375">Hydrogen ion transport</keyword>
<proteinExistence type="inferred from homology"/>
<evidence type="ECO:0000256" key="9">
    <source>
        <dbReference type="ARBA" id="ARBA00023136"/>
    </source>
</evidence>
<feature type="transmembrane region" description="Helical" evidence="12">
    <location>
        <begin position="71"/>
        <end position="93"/>
    </location>
</feature>
<organism evidence="13">
    <name type="scientific">Orestes mouhotii</name>
    <dbReference type="NCBI Taxonomy" id="590986"/>
    <lineage>
        <taxon>Eukaryota</taxon>
        <taxon>Metazoa</taxon>
        <taxon>Ecdysozoa</taxon>
        <taxon>Arthropoda</taxon>
        <taxon>Hexapoda</taxon>
        <taxon>Insecta</taxon>
        <taxon>Pterygota</taxon>
        <taxon>Neoptera</taxon>
        <taxon>Polyneoptera</taxon>
        <taxon>Phasmatodea</taxon>
        <taxon>Verophasmatodea</taxon>
        <taxon>Areolatae</taxon>
        <taxon>Bacilloidea</taxon>
        <taxon>Heteropterygidae</taxon>
        <taxon>Dataminae</taxon>
        <taxon>Datamini</taxon>
        <taxon>Orestes</taxon>
    </lineage>
</organism>
<evidence type="ECO:0000256" key="3">
    <source>
        <dbReference type="ARBA" id="ARBA00022448"/>
    </source>
</evidence>
<keyword evidence="8" id="KW-0406">Ion transport</keyword>
<dbReference type="PRINTS" id="PR00123">
    <property type="entry name" value="ATPASEA"/>
</dbReference>
<dbReference type="InterPro" id="IPR023011">
    <property type="entry name" value="ATP_synth_F0_asu_AS"/>
</dbReference>
<keyword evidence="5 12" id="KW-0812">Transmembrane</keyword>
<evidence type="ECO:0000256" key="8">
    <source>
        <dbReference type="ARBA" id="ARBA00023065"/>
    </source>
</evidence>